<accession>A0ABP8V8P2</accession>
<evidence type="ECO:0000256" key="1">
    <source>
        <dbReference type="SAM" id="MobiDB-lite"/>
    </source>
</evidence>
<evidence type="ECO:0000313" key="3">
    <source>
        <dbReference type="Proteomes" id="UP001500604"/>
    </source>
</evidence>
<dbReference type="Proteomes" id="UP001500604">
    <property type="component" value="Unassembled WGS sequence"/>
</dbReference>
<comment type="caution">
    <text evidence="2">The sequence shown here is derived from an EMBL/GenBank/DDBJ whole genome shotgun (WGS) entry which is preliminary data.</text>
</comment>
<reference evidence="3" key="1">
    <citation type="journal article" date="2019" name="Int. J. Syst. Evol. Microbiol.">
        <title>The Global Catalogue of Microorganisms (GCM) 10K type strain sequencing project: providing services to taxonomists for standard genome sequencing and annotation.</title>
        <authorList>
            <consortium name="The Broad Institute Genomics Platform"/>
            <consortium name="The Broad Institute Genome Sequencing Center for Infectious Disease"/>
            <person name="Wu L."/>
            <person name="Ma J."/>
        </authorList>
    </citation>
    <scope>NUCLEOTIDE SEQUENCE [LARGE SCALE GENOMIC DNA]</scope>
    <source>
        <strain evidence="3">JCM 17805</strain>
    </source>
</reference>
<evidence type="ECO:0000313" key="2">
    <source>
        <dbReference type="EMBL" id="GAA4651893.1"/>
    </source>
</evidence>
<protein>
    <recommendedName>
        <fullName evidence="4">Flagellar hook-length control protein-like C-terminal domain-containing protein</fullName>
    </recommendedName>
</protein>
<organism evidence="2 3">
    <name type="scientific">Kistimonas scapharcae</name>
    <dbReference type="NCBI Taxonomy" id="1036133"/>
    <lineage>
        <taxon>Bacteria</taxon>
        <taxon>Pseudomonadati</taxon>
        <taxon>Pseudomonadota</taxon>
        <taxon>Gammaproteobacteria</taxon>
        <taxon>Oceanospirillales</taxon>
        <taxon>Endozoicomonadaceae</taxon>
        <taxon>Kistimonas</taxon>
    </lineage>
</organism>
<name>A0ABP8V8P2_9GAMM</name>
<feature type="region of interest" description="Disordered" evidence="1">
    <location>
        <begin position="99"/>
        <end position="131"/>
    </location>
</feature>
<evidence type="ECO:0008006" key="4">
    <source>
        <dbReference type="Google" id="ProtNLM"/>
    </source>
</evidence>
<proteinExistence type="predicted"/>
<dbReference type="EMBL" id="BAABFL010000465">
    <property type="protein sequence ID" value="GAA4651893.1"/>
    <property type="molecule type" value="Genomic_DNA"/>
</dbReference>
<dbReference type="InterPro" id="IPR038610">
    <property type="entry name" value="FliK-like_C_sf"/>
</dbReference>
<sequence>MSPVPTAPADPAVALLKADNNNLQLGVEPPGMGYLTIAVKKQDQQLSVQLMTETATDHHLLSAHGDSVRLMLENPGWGEGRYPPGSVAVNVEKATWLGTGLAGGEESSARDPQRASQSSEHGNEREGALSSVQLLQASSQLVDLFA</sequence>
<dbReference type="Gene3D" id="3.30.750.140">
    <property type="match status" value="1"/>
</dbReference>
<keyword evidence="3" id="KW-1185">Reference proteome</keyword>
<gene>
    <name evidence="2" type="ORF">GCM10023116_41770</name>
</gene>